<dbReference type="Pfam" id="PF00551">
    <property type="entry name" value="Formyl_trans_N"/>
    <property type="match status" value="1"/>
</dbReference>
<dbReference type="EC" id="2.1.2.2" evidence="2"/>
<reference evidence="10" key="1">
    <citation type="journal article" date="2017" name="Appl. Environ. Microbiol.">
        <title>Molecular characterization of an Endozoicomonas-like organism causing infection in king scallop Pecten maximus L.</title>
        <authorList>
            <person name="Cano I."/>
            <person name="van Aerle R."/>
            <person name="Ross S."/>
            <person name="Verner-Jeffreys D.W."/>
            <person name="Paley R.K."/>
            <person name="Rimmer G."/>
            <person name="Ryder D."/>
            <person name="Hooper P."/>
            <person name="Stone D."/>
            <person name="Feist S.W."/>
        </authorList>
    </citation>
    <scope>NUCLEOTIDE SEQUENCE</scope>
</reference>
<comment type="catalytic activity">
    <reaction evidence="8">
        <text>N(1)-(5-phospho-beta-D-ribosyl)glycinamide + (6R)-10-formyltetrahydrofolate = N(2)-formyl-N(1)-(5-phospho-beta-D-ribosyl)glycinamide + (6S)-5,6,7,8-tetrahydrofolate + H(+)</text>
        <dbReference type="Rhea" id="RHEA:15053"/>
        <dbReference type="ChEBI" id="CHEBI:15378"/>
        <dbReference type="ChEBI" id="CHEBI:57453"/>
        <dbReference type="ChEBI" id="CHEBI:143788"/>
        <dbReference type="ChEBI" id="CHEBI:147286"/>
        <dbReference type="ChEBI" id="CHEBI:195366"/>
        <dbReference type="EC" id="2.1.2.2"/>
    </reaction>
</comment>
<evidence type="ECO:0000256" key="4">
    <source>
        <dbReference type="ARBA" id="ARBA00022755"/>
    </source>
</evidence>
<dbReference type="PROSITE" id="PS00373">
    <property type="entry name" value="GART"/>
    <property type="match status" value="1"/>
</dbReference>
<dbReference type="GO" id="GO:0005829">
    <property type="term" value="C:cytosol"/>
    <property type="evidence" value="ECO:0007669"/>
    <property type="project" value="TreeGrafter"/>
</dbReference>
<accession>A0A2H9TBZ3</accession>
<name>A0A2H9TBZ3_9ZZZZ</name>
<feature type="domain" description="Formyl transferase N-terminal" evidence="9">
    <location>
        <begin position="13"/>
        <end position="189"/>
    </location>
</feature>
<gene>
    <name evidence="10" type="primary">purN</name>
    <name evidence="10" type="ORF">CI610_00306</name>
</gene>
<comment type="pathway">
    <text evidence="1">Purine metabolism; IMP biosynthesis via de novo pathway; N(2)-formyl-N(1)-(5-phospho-D-ribosyl)glycinamide from N(1)-(5-phospho-D-ribosyl)glycinamide (10-formyl THF route): step 1/1.</text>
</comment>
<comment type="caution">
    <text evidence="10">The sequence shown here is derived from an EMBL/GenBank/DDBJ whole genome shotgun (WGS) entry which is preliminary data.</text>
</comment>
<evidence type="ECO:0000256" key="3">
    <source>
        <dbReference type="ARBA" id="ARBA00022679"/>
    </source>
</evidence>
<evidence type="ECO:0000256" key="2">
    <source>
        <dbReference type="ARBA" id="ARBA00012254"/>
    </source>
</evidence>
<dbReference type="Gene3D" id="3.40.50.170">
    <property type="entry name" value="Formyl transferase, N-terminal domain"/>
    <property type="match status" value="1"/>
</dbReference>
<comment type="similarity">
    <text evidence="5">Belongs to the GART family.</text>
</comment>
<proteinExistence type="inferred from homology"/>
<dbReference type="EMBL" id="NSIT01000008">
    <property type="protein sequence ID" value="PJE80709.1"/>
    <property type="molecule type" value="Genomic_DNA"/>
</dbReference>
<evidence type="ECO:0000256" key="8">
    <source>
        <dbReference type="ARBA" id="ARBA00047664"/>
    </source>
</evidence>
<dbReference type="AlphaFoldDB" id="A0A2H9TBZ3"/>
<dbReference type="SUPFAM" id="SSF53328">
    <property type="entry name" value="Formyltransferase"/>
    <property type="match status" value="1"/>
</dbReference>
<evidence type="ECO:0000256" key="5">
    <source>
        <dbReference type="ARBA" id="ARBA00038440"/>
    </source>
</evidence>
<dbReference type="HAMAP" id="MF_01930">
    <property type="entry name" value="PurN"/>
    <property type="match status" value="1"/>
</dbReference>
<evidence type="ECO:0000256" key="7">
    <source>
        <dbReference type="ARBA" id="ARBA00041682"/>
    </source>
</evidence>
<keyword evidence="3 10" id="KW-0808">Transferase</keyword>
<dbReference type="InterPro" id="IPR001555">
    <property type="entry name" value="GART_AS"/>
</dbReference>
<organism evidence="10">
    <name type="scientific">invertebrate metagenome</name>
    <dbReference type="NCBI Taxonomy" id="1711999"/>
    <lineage>
        <taxon>unclassified sequences</taxon>
        <taxon>metagenomes</taxon>
        <taxon>organismal metagenomes</taxon>
    </lineage>
</organism>
<evidence type="ECO:0000256" key="1">
    <source>
        <dbReference type="ARBA" id="ARBA00005054"/>
    </source>
</evidence>
<dbReference type="InterPro" id="IPR002376">
    <property type="entry name" value="Formyl_transf_N"/>
</dbReference>
<dbReference type="InterPro" id="IPR036477">
    <property type="entry name" value="Formyl_transf_N_sf"/>
</dbReference>
<dbReference type="PANTHER" id="PTHR43369">
    <property type="entry name" value="PHOSPHORIBOSYLGLYCINAMIDE FORMYLTRANSFERASE"/>
    <property type="match status" value="1"/>
</dbReference>
<evidence type="ECO:0000259" key="9">
    <source>
        <dbReference type="Pfam" id="PF00551"/>
    </source>
</evidence>
<sequence>MSLSSVHKPTPPIVVLLSGHGSTLQALIDQQFFHHYRIAGVISNIPDAFGIKRAQEAGIPTAIIDHTQYPERSGFEQRLIEQITVLNPDFVVLAGFMRILTSSFVSHYRGQLINIHPSLLPAYKGINTHQRVLDNQEKNHGTTIHFVTDDLDSGPVIAQAQLAVHNEEDPDRLQQRVQAMEHCIYPQIIGLLGQKRILLKDNQVLFNQQPLDKQCILLSEDSLDIS</sequence>
<dbReference type="InterPro" id="IPR004607">
    <property type="entry name" value="GART"/>
</dbReference>
<dbReference type="GO" id="GO:0004644">
    <property type="term" value="F:phosphoribosylglycinamide formyltransferase activity"/>
    <property type="evidence" value="ECO:0007669"/>
    <property type="project" value="UniProtKB-EC"/>
</dbReference>
<dbReference type="PANTHER" id="PTHR43369:SF2">
    <property type="entry name" value="PHOSPHORIBOSYLGLYCINAMIDE FORMYLTRANSFERASE"/>
    <property type="match status" value="1"/>
</dbReference>
<evidence type="ECO:0000256" key="6">
    <source>
        <dbReference type="ARBA" id="ARBA00041324"/>
    </source>
</evidence>
<dbReference type="GO" id="GO:0006189">
    <property type="term" value="P:'de novo' IMP biosynthetic process"/>
    <property type="evidence" value="ECO:0007669"/>
    <property type="project" value="UniProtKB-UniPathway"/>
</dbReference>
<evidence type="ECO:0000313" key="10">
    <source>
        <dbReference type="EMBL" id="PJE80709.1"/>
    </source>
</evidence>
<dbReference type="UniPathway" id="UPA00074">
    <property type="reaction ID" value="UER00126"/>
</dbReference>
<protein>
    <recommendedName>
        <fullName evidence="2">phosphoribosylglycinamide formyltransferase 1</fullName>
        <ecNumber evidence="2">2.1.2.2</ecNumber>
    </recommendedName>
    <alternativeName>
        <fullName evidence="7">5'-phosphoribosylglycinamide transformylase</fullName>
    </alternativeName>
    <alternativeName>
        <fullName evidence="6">GAR transformylase</fullName>
    </alternativeName>
</protein>
<dbReference type="NCBIfam" id="TIGR00639">
    <property type="entry name" value="PurN"/>
    <property type="match status" value="1"/>
</dbReference>
<dbReference type="CDD" id="cd08645">
    <property type="entry name" value="FMT_core_GART"/>
    <property type="match status" value="1"/>
</dbReference>
<keyword evidence="4" id="KW-0658">Purine biosynthesis</keyword>